<organism evidence="2 3">
    <name type="scientific">Pseudoneurospora amorphoporcata</name>
    <dbReference type="NCBI Taxonomy" id="241081"/>
    <lineage>
        <taxon>Eukaryota</taxon>
        <taxon>Fungi</taxon>
        <taxon>Dikarya</taxon>
        <taxon>Ascomycota</taxon>
        <taxon>Pezizomycotina</taxon>
        <taxon>Sordariomycetes</taxon>
        <taxon>Sordariomycetidae</taxon>
        <taxon>Sordariales</taxon>
        <taxon>Sordariaceae</taxon>
        <taxon>Pseudoneurospora</taxon>
    </lineage>
</organism>
<feature type="domain" description="NodB homology" evidence="1">
    <location>
        <begin position="44"/>
        <end position="149"/>
    </location>
</feature>
<sequence>MDQSGPWRGPRKAAICLTMDNLGEAQDVYKGTWDKPIGTHPSITNQLPRMLDLLDKYNVKITYFIEAWSLAVYPDVVKDIIARGHEVASHGLQHEPWASLSLEEVRDKLDKSFGMAEASGIKYVGFRPPGGGLGECTSWDLMKEKGLEYISPVDQDFRWLNHLSGITILPLEWPEVDAFYYMEKFDVKRAAFRKQRAVMTPTQFKEHLMNKIDLALKDEGFLSILFHPFLQTSEAKLAVFEDVLKRISNDPDIFCAPCRDVAKIVSQWQCDENEDGNIRSDV</sequence>
<dbReference type="InterPro" id="IPR011330">
    <property type="entry name" value="Glyco_hydro/deAcase_b/a-brl"/>
</dbReference>
<dbReference type="PANTHER" id="PTHR47561">
    <property type="entry name" value="POLYSACCHARIDE DEACETYLASE FAMILY PROTEIN (AFU_ORTHOLOGUE AFUA_6G05030)"/>
    <property type="match status" value="1"/>
</dbReference>
<dbReference type="CDD" id="cd10942">
    <property type="entry name" value="CE4_u11"/>
    <property type="match status" value="1"/>
</dbReference>
<reference evidence="2" key="2">
    <citation type="submission" date="2023-06" db="EMBL/GenBank/DDBJ databases">
        <authorList>
            <consortium name="Lawrence Berkeley National Laboratory"/>
            <person name="Mondo S.J."/>
            <person name="Hensen N."/>
            <person name="Bonometti L."/>
            <person name="Westerberg I."/>
            <person name="Brannstrom I.O."/>
            <person name="Guillou S."/>
            <person name="Cros-Aarteil S."/>
            <person name="Calhoun S."/>
            <person name="Haridas S."/>
            <person name="Kuo A."/>
            <person name="Pangilinan J."/>
            <person name="Riley R."/>
            <person name="Labutti K."/>
            <person name="Andreopoulos B."/>
            <person name="Lipzen A."/>
            <person name="Chen C."/>
            <person name="Yanf M."/>
            <person name="Daum C."/>
            <person name="Ng V."/>
            <person name="Clum A."/>
            <person name="Steindorff A."/>
            <person name="Ohm R."/>
            <person name="Martin F."/>
            <person name="Silar P."/>
            <person name="Natvig D."/>
            <person name="Lalanne C."/>
            <person name="Gautier V."/>
            <person name="Ament-Velasquez S.L."/>
            <person name="Kruys A."/>
            <person name="Hutchinson M.I."/>
            <person name="Powell A.J."/>
            <person name="Barry K."/>
            <person name="Miller A.N."/>
            <person name="Grigoriev I.V."/>
            <person name="Debuchy R."/>
            <person name="Gladieux P."/>
            <person name="Thoren M.H."/>
            <person name="Johannesson H."/>
        </authorList>
    </citation>
    <scope>NUCLEOTIDE SEQUENCE</scope>
    <source>
        <strain evidence="2">CBS 626.80</strain>
    </source>
</reference>
<dbReference type="Pfam" id="PF01522">
    <property type="entry name" value="Polysacc_deac_1"/>
    <property type="match status" value="1"/>
</dbReference>
<name>A0AAN6P0G0_9PEZI</name>
<dbReference type="GO" id="GO:0005975">
    <property type="term" value="P:carbohydrate metabolic process"/>
    <property type="evidence" value="ECO:0007669"/>
    <property type="project" value="InterPro"/>
</dbReference>
<evidence type="ECO:0000313" key="3">
    <source>
        <dbReference type="Proteomes" id="UP001303222"/>
    </source>
</evidence>
<evidence type="ECO:0000259" key="1">
    <source>
        <dbReference type="Pfam" id="PF01522"/>
    </source>
</evidence>
<dbReference type="SUPFAM" id="SSF88713">
    <property type="entry name" value="Glycoside hydrolase/deacetylase"/>
    <property type="match status" value="1"/>
</dbReference>
<keyword evidence="3" id="KW-1185">Reference proteome</keyword>
<protein>
    <recommendedName>
        <fullName evidence="1">NodB homology domain-containing protein</fullName>
    </recommendedName>
</protein>
<dbReference type="AlphaFoldDB" id="A0AAN6P0G0"/>
<comment type="caution">
    <text evidence="2">The sequence shown here is derived from an EMBL/GenBank/DDBJ whole genome shotgun (WGS) entry which is preliminary data.</text>
</comment>
<evidence type="ECO:0000313" key="2">
    <source>
        <dbReference type="EMBL" id="KAK3953262.1"/>
    </source>
</evidence>
<dbReference type="EMBL" id="MU859108">
    <property type="protein sequence ID" value="KAK3953262.1"/>
    <property type="molecule type" value="Genomic_DNA"/>
</dbReference>
<accession>A0AAN6P0G0</accession>
<proteinExistence type="predicted"/>
<dbReference type="Gene3D" id="3.20.20.370">
    <property type="entry name" value="Glycoside hydrolase/deacetylase"/>
    <property type="match status" value="1"/>
</dbReference>
<dbReference type="PANTHER" id="PTHR47561:SF1">
    <property type="entry name" value="POLYSACCHARIDE DEACETYLASE FAMILY PROTEIN (AFU_ORTHOLOGUE AFUA_6G05030)"/>
    <property type="match status" value="1"/>
</dbReference>
<dbReference type="Proteomes" id="UP001303222">
    <property type="component" value="Unassembled WGS sequence"/>
</dbReference>
<dbReference type="InterPro" id="IPR002509">
    <property type="entry name" value="NODB_dom"/>
</dbReference>
<gene>
    <name evidence="2" type="ORF">QBC32DRAFT_397236</name>
</gene>
<dbReference type="GO" id="GO:0016810">
    <property type="term" value="F:hydrolase activity, acting on carbon-nitrogen (but not peptide) bonds"/>
    <property type="evidence" value="ECO:0007669"/>
    <property type="project" value="InterPro"/>
</dbReference>
<reference evidence="2" key="1">
    <citation type="journal article" date="2023" name="Mol. Phylogenet. Evol.">
        <title>Genome-scale phylogeny and comparative genomics of the fungal order Sordariales.</title>
        <authorList>
            <person name="Hensen N."/>
            <person name="Bonometti L."/>
            <person name="Westerberg I."/>
            <person name="Brannstrom I.O."/>
            <person name="Guillou S."/>
            <person name="Cros-Aarteil S."/>
            <person name="Calhoun S."/>
            <person name="Haridas S."/>
            <person name="Kuo A."/>
            <person name="Mondo S."/>
            <person name="Pangilinan J."/>
            <person name="Riley R."/>
            <person name="LaButti K."/>
            <person name="Andreopoulos B."/>
            <person name="Lipzen A."/>
            <person name="Chen C."/>
            <person name="Yan M."/>
            <person name="Daum C."/>
            <person name="Ng V."/>
            <person name="Clum A."/>
            <person name="Steindorff A."/>
            <person name="Ohm R.A."/>
            <person name="Martin F."/>
            <person name="Silar P."/>
            <person name="Natvig D.O."/>
            <person name="Lalanne C."/>
            <person name="Gautier V."/>
            <person name="Ament-Velasquez S.L."/>
            <person name="Kruys A."/>
            <person name="Hutchinson M.I."/>
            <person name="Powell A.J."/>
            <person name="Barry K."/>
            <person name="Miller A.N."/>
            <person name="Grigoriev I.V."/>
            <person name="Debuchy R."/>
            <person name="Gladieux P."/>
            <person name="Hiltunen Thoren M."/>
            <person name="Johannesson H."/>
        </authorList>
    </citation>
    <scope>NUCLEOTIDE SEQUENCE</scope>
    <source>
        <strain evidence="2">CBS 626.80</strain>
    </source>
</reference>